<proteinExistence type="predicted"/>
<dbReference type="RefSeq" id="WP_204869096.1">
    <property type="nucleotide sequence ID" value="NZ_JAFBBK010000001.1"/>
</dbReference>
<protein>
    <recommendedName>
        <fullName evidence="5">ApeA N-terminal domain-containing protein</fullName>
    </recommendedName>
</protein>
<dbReference type="Proteomes" id="UP000703038">
    <property type="component" value="Unassembled WGS sequence"/>
</dbReference>
<gene>
    <name evidence="3" type="ORF">JOE42_002988</name>
</gene>
<accession>A0ABS2KXA5</accession>
<dbReference type="Pfam" id="PF18739">
    <property type="entry name" value="HEPN_Apea"/>
    <property type="match status" value="1"/>
</dbReference>
<feature type="domain" description="ApeA N-terminal" evidence="2">
    <location>
        <begin position="8"/>
        <end position="274"/>
    </location>
</feature>
<evidence type="ECO:0000313" key="4">
    <source>
        <dbReference type="Proteomes" id="UP000703038"/>
    </source>
</evidence>
<dbReference type="EMBL" id="JAFBBK010000001">
    <property type="protein sequence ID" value="MBM7416255.1"/>
    <property type="molecule type" value="Genomic_DNA"/>
</dbReference>
<keyword evidence="4" id="KW-1185">Reference proteome</keyword>
<evidence type="ECO:0000313" key="3">
    <source>
        <dbReference type="EMBL" id="MBM7416255.1"/>
    </source>
</evidence>
<feature type="domain" description="Apea-like HEPN" evidence="1">
    <location>
        <begin position="322"/>
        <end position="402"/>
    </location>
</feature>
<comment type="caution">
    <text evidence="3">The sequence shown here is derived from an EMBL/GenBank/DDBJ whole genome shotgun (WGS) entry which is preliminary data.</text>
</comment>
<name>A0ABS2KXA5_9NOCA</name>
<dbReference type="InterPro" id="IPR041229">
    <property type="entry name" value="HEPN_Apea"/>
</dbReference>
<reference evidence="3 4" key="1">
    <citation type="submission" date="2021-01" db="EMBL/GenBank/DDBJ databases">
        <title>Genomics of switchgrass bacterial isolates.</title>
        <authorList>
            <person name="Shade A."/>
        </authorList>
    </citation>
    <scope>NUCLEOTIDE SEQUENCE [LARGE SCALE GENOMIC DNA]</scope>
    <source>
        <strain evidence="3 4">PvP111</strain>
    </source>
</reference>
<evidence type="ECO:0000259" key="2">
    <source>
        <dbReference type="Pfam" id="PF18862"/>
    </source>
</evidence>
<evidence type="ECO:0000259" key="1">
    <source>
        <dbReference type="Pfam" id="PF18739"/>
    </source>
</evidence>
<evidence type="ECO:0008006" key="5">
    <source>
        <dbReference type="Google" id="ProtNLM"/>
    </source>
</evidence>
<organism evidence="3 4">
    <name type="scientific">Rhodococcoides corynebacterioides</name>
    <dbReference type="NCBI Taxonomy" id="53972"/>
    <lineage>
        <taxon>Bacteria</taxon>
        <taxon>Bacillati</taxon>
        <taxon>Actinomycetota</taxon>
        <taxon>Actinomycetes</taxon>
        <taxon>Mycobacteriales</taxon>
        <taxon>Nocardiaceae</taxon>
        <taxon>Rhodococcoides</taxon>
    </lineage>
</organism>
<dbReference type="Pfam" id="PF18862">
    <property type="entry name" value="ApeA_NTD1"/>
    <property type="match status" value="1"/>
</dbReference>
<sequence>MSTAQQLHGQWWAADAADRTVYGVFTLGDDAEPRLDLGSELLGFSRDSVTVHGSSGGRAVSIFGAYVTTESGIVRNGEDHRRQTVEGAGVVIGPNHVADKSALAFAEAVVELDYLTFWTAEFDPTISHPPGGKISFTVPDPLPRTASYGAVEVTVGSYSSYSGRSRFTRDDMTLPGRFKNIISVSSVELLSVDDHLAISRRLSDLVTIAMRRPAGVRAITFHETVGSSGISDRYEWWSADDLPEENTALDERSRRRINFRLSDVDDVEQLLGRWNELHTGAFYGVASLVAQLRETTTFYETRLLGVCGTLEALHRGLYPDPKKVDYRQRCAALAAIPPEAARALVIPDIDEWAGHLTKARNHLAHGDEPTERTVPEDIWYGLHERTVALLVLVMMTKLGISEHVQVKALNSGALRSATNQI</sequence>
<dbReference type="InterPro" id="IPR041223">
    <property type="entry name" value="ApeA_NTD"/>
</dbReference>